<dbReference type="InterPro" id="IPR029030">
    <property type="entry name" value="Caspase-like_dom_sf"/>
</dbReference>
<protein>
    <submittedName>
        <fullName evidence="4">Type IX secretion system sortase PorU</fullName>
    </submittedName>
</protein>
<organism evidence="4 5">
    <name type="scientific">Hymenobacter wooponensis</name>
    <dbReference type="NCBI Taxonomy" id="1525360"/>
    <lineage>
        <taxon>Bacteria</taxon>
        <taxon>Pseudomonadati</taxon>
        <taxon>Bacteroidota</taxon>
        <taxon>Cytophagia</taxon>
        <taxon>Cytophagales</taxon>
        <taxon>Hymenobacteraceae</taxon>
        <taxon>Hymenobacter</taxon>
    </lineage>
</organism>
<dbReference type="InterPro" id="IPR029031">
    <property type="entry name" value="Gingipain_N_sf"/>
</dbReference>
<dbReference type="Gene3D" id="3.40.50.10390">
    <property type="entry name" value="Gingipain r, domain 1"/>
    <property type="match status" value="1"/>
</dbReference>
<dbReference type="GO" id="GO:0006508">
    <property type="term" value="P:proteolysis"/>
    <property type="evidence" value="ECO:0007669"/>
    <property type="project" value="InterPro"/>
</dbReference>
<dbReference type="Pfam" id="PF01364">
    <property type="entry name" value="Peptidase_C25"/>
    <property type="match status" value="1"/>
</dbReference>
<dbReference type="SUPFAM" id="SSF52129">
    <property type="entry name" value="Caspase-like"/>
    <property type="match status" value="1"/>
</dbReference>
<keyword evidence="5" id="KW-1185">Reference proteome</keyword>
<feature type="chain" id="PRO_5021265031" evidence="2">
    <location>
        <begin position="24"/>
        <end position="1315"/>
    </location>
</feature>
<comment type="caution">
    <text evidence="4">The sequence shown here is derived from an EMBL/GenBank/DDBJ whole genome shotgun (WGS) entry which is preliminary data.</text>
</comment>
<reference evidence="4 5" key="1">
    <citation type="submission" date="2019-04" db="EMBL/GenBank/DDBJ databases">
        <authorList>
            <person name="Feng G."/>
            <person name="Zhang J."/>
            <person name="Zhu H."/>
        </authorList>
    </citation>
    <scope>NUCLEOTIDE SEQUENCE [LARGE SCALE GENOMIC DNA]</scope>
    <source>
        <strain evidence="4 5">JCM 19491</strain>
    </source>
</reference>
<dbReference type="CDD" id="cd02258">
    <property type="entry name" value="Peptidase_C25_N"/>
    <property type="match status" value="1"/>
</dbReference>
<dbReference type="Gene3D" id="3.40.50.1460">
    <property type="match status" value="1"/>
</dbReference>
<dbReference type="InterPro" id="IPR026444">
    <property type="entry name" value="Secre_tail"/>
</dbReference>
<dbReference type="EMBL" id="SRKZ01000001">
    <property type="protein sequence ID" value="TGD83357.1"/>
    <property type="molecule type" value="Genomic_DNA"/>
</dbReference>
<evidence type="ECO:0000313" key="5">
    <source>
        <dbReference type="Proteomes" id="UP000298284"/>
    </source>
</evidence>
<dbReference type="GO" id="GO:0008234">
    <property type="term" value="F:cysteine-type peptidase activity"/>
    <property type="evidence" value="ECO:0007669"/>
    <property type="project" value="InterPro"/>
</dbReference>
<dbReference type="Proteomes" id="UP000298284">
    <property type="component" value="Unassembled WGS sequence"/>
</dbReference>
<accession>A0A4Z0MVU6</accession>
<dbReference type="RefSeq" id="WP_135529498.1">
    <property type="nucleotide sequence ID" value="NZ_SRKZ01000001.1"/>
</dbReference>
<dbReference type="OrthoDB" id="9809780at2"/>
<dbReference type="Gene3D" id="2.60.40.4070">
    <property type="match status" value="1"/>
</dbReference>
<evidence type="ECO:0000256" key="2">
    <source>
        <dbReference type="SAM" id="SignalP"/>
    </source>
</evidence>
<evidence type="ECO:0000313" key="4">
    <source>
        <dbReference type="EMBL" id="TGD83357.1"/>
    </source>
</evidence>
<feature type="signal peptide" evidence="2">
    <location>
        <begin position="1"/>
        <end position="23"/>
    </location>
</feature>
<proteinExistence type="predicted"/>
<evidence type="ECO:0000256" key="1">
    <source>
        <dbReference type="ARBA" id="ARBA00022729"/>
    </source>
</evidence>
<dbReference type="NCBIfam" id="NF033707">
    <property type="entry name" value="T9SS_sortase"/>
    <property type="match status" value="1"/>
</dbReference>
<keyword evidence="1 2" id="KW-0732">Signal</keyword>
<gene>
    <name evidence="4" type="primary">porU</name>
    <name evidence="4" type="ORF">EU557_06130</name>
</gene>
<evidence type="ECO:0000259" key="3">
    <source>
        <dbReference type="Pfam" id="PF01364"/>
    </source>
</evidence>
<sequence>MRLFTNWILACLAFLGLVAPAAAQSAEKVVQSTITWNGTADVLVRGQQRRVPTFQEAVYRFGDQVGTYQRRLEGNIADGQLRDAVYSAATPLEARQLDLASLPTIPVVTLFHGTEQRRAITLLTVQPLRRNPQTGQVEKLTSFSYAYTLSNEAQRGTQSRTYARSSVLSSGEWFKIGVPANGMYKLDKPTLRALGLNVQSLDPARLRLYGNAMGTLPQANSAYRPDDLAENAIQFVGDGNAAFDDNEFFLFYARGPHTWRQDGNNLRFRHQLNPYTDTAYYFLTVSSTVGRRVATAPALSGIASARISTFTDRQFYERELFNLLKSGRVWLGESFSGGSQNTFSFPVTDLVPSTTAQVTSSVVATSPAATFFQTAINSQSSGNQIISGINNYPGSYPEVANTNITTFTYSVPATSPSEIKVSLTYNSSTDPTAKGYLDYLELNAQRQLRFNGSLLEFRSFDNIKANAVSQFDLSNATGATVWDVTNPRVPAAVALTSGSFLARTDTLREFVAFTSSASFPTPRTFGRVPAQNLHALNLDGKLDLVIVTHPTFLAQAEELAEHRRKHDGLTAQVVTTTQVYNEFSSGGQDVTAIRDLMKMVYDRSAGSRRQYLLLFGDASYDYKSDPTNDKTQLPTWWKDRLPGDADRIAQNYVPVYESQESFDPVQGSRPNAQGISYSSDDYYGLLDDNEGAWLPGSSSEMLDIGIGRLPVRSPVGQYGNADQAKLMVAKLKSYDAPAAYGKWRNRLTFVTDDGDQNLFDLKGAEPLANMIEAKEPDYNIRKVYLDMYPQTIVAAGQRSPQAEKAVDESFEQGSLLITYIGHGSPKQWADEQILVTASLLRLQNNNRLAFLFTGTCDFSTYDNPEFTSAGEQGLTDTEGGAIGLFTTTRVVYASNNQFLATEFLNDVLRRRPDGTMPRLGDVIKMAKNAALAGDGNRNYALLGDPSMRLAYPEQQVVLTELNGKPVTAAQTDTLSALSPVVLRGELRLNGQRNTTFTGTAQITVYEKPAIVSTLVNEPTDTKQSFSVRENVLYDGQATVTNGQFTANFVVPKDINYSLGLGKISLYAYSEGQRQDAHGSRLVPVGGAAASALRDTLPPDIRLFMDNEQFVFGGLTGTTTTLLGKLKDDSGINTAGSGIGHDITATLDNDASKVTVLNTFYTSELNDFKSGQVRYLFKDLTTGPHILRVKAWDTYNNSAEKSIEFIAAATDKLALQHVLNYPNPFSTTTTFHFDHNRSGEELEIQVQIFTVSGKLVRTLQGTSLGASGSHIAAISWDGRDEYHDQLARGVYVYRVSVRSQRDNTTASKYEKLVILN</sequence>
<dbReference type="InterPro" id="IPR001769">
    <property type="entry name" value="Gingipain"/>
</dbReference>
<feature type="domain" description="Gingipain" evidence="3">
    <location>
        <begin position="545"/>
        <end position="949"/>
    </location>
</feature>
<dbReference type="NCBIfam" id="TIGR04183">
    <property type="entry name" value="Por_Secre_tail"/>
    <property type="match status" value="1"/>
</dbReference>
<name>A0A4Z0MVU6_9BACT</name>